<organism evidence="2 3">
    <name type="scientific">Stylosanthes scabra</name>
    <dbReference type="NCBI Taxonomy" id="79078"/>
    <lineage>
        <taxon>Eukaryota</taxon>
        <taxon>Viridiplantae</taxon>
        <taxon>Streptophyta</taxon>
        <taxon>Embryophyta</taxon>
        <taxon>Tracheophyta</taxon>
        <taxon>Spermatophyta</taxon>
        <taxon>Magnoliopsida</taxon>
        <taxon>eudicotyledons</taxon>
        <taxon>Gunneridae</taxon>
        <taxon>Pentapetalae</taxon>
        <taxon>rosids</taxon>
        <taxon>fabids</taxon>
        <taxon>Fabales</taxon>
        <taxon>Fabaceae</taxon>
        <taxon>Papilionoideae</taxon>
        <taxon>50 kb inversion clade</taxon>
        <taxon>dalbergioids sensu lato</taxon>
        <taxon>Dalbergieae</taxon>
        <taxon>Pterocarpus clade</taxon>
        <taxon>Stylosanthes</taxon>
    </lineage>
</organism>
<evidence type="ECO:0000256" key="1">
    <source>
        <dbReference type="SAM" id="MobiDB-lite"/>
    </source>
</evidence>
<proteinExistence type="predicted"/>
<feature type="compositionally biased region" description="Low complexity" evidence="1">
    <location>
        <begin position="60"/>
        <end position="69"/>
    </location>
</feature>
<evidence type="ECO:0000313" key="2">
    <source>
        <dbReference type="EMBL" id="MED6191361.1"/>
    </source>
</evidence>
<dbReference type="Proteomes" id="UP001341840">
    <property type="component" value="Unassembled WGS sequence"/>
</dbReference>
<feature type="region of interest" description="Disordered" evidence="1">
    <location>
        <begin position="40"/>
        <end position="69"/>
    </location>
</feature>
<evidence type="ECO:0000313" key="3">
    <source>
        <dbReference type="Proteomes" id="UP001341840"/>
    </source>
</evidence>
<feature type="non-terminal residue" evidence="2">
    <location>
        <position position="69"/>
    </location>
</feature>
<gene>
    <name evidence="2" type="ORF">PIB30_115716</name>
</gene>
<accession>A0ABU6X0T2</accession>
<keyword evidence="3" id="KW-1185">Reference proteome</keyword>
<name>A0ABU6X0T2_9FABA</name>
<comment type="caution">
    <text evidence="2">The sequence shown here is derived from an EMBL/GenBank/DDBJ whole genome shotgun (WGS) entry which is preliminary data.</text>
</comment>
<dbReference type="EMBL" id="JASCZI010194685">
    <property type="protein sequence ID" value="MED6191361.1"/>
    <property type="molecule type" value="Genomic_DNA"/>
</dbReference>
<protein>
    <submittedName>
        <fullName evidence="2">Uncharacterized protein</fullName>
    </submittedName>
</protein>
<sequence>MGDLLGSLRVAPLFGASFFARSSGLPRARGTPVLEAHLRRVGHPEGGAPIRGDGPRKAARAAAPPSADA</sequence>
<reference evidence="2 3" key="1">
    <citation type="journal article" date="2023" name="Plants (Basel)">
        <title>Bridging the Gap: Combining Genomics and Transcriptomics Approaches to Understand Stylosanthes scabra, an Orphan Legume from the Brazilian Caatinga.</title>
        <authorList>
            <person name="Ferreira-Neto J.R.C."/>
            <person name="da Silva M.D."/>
            <person name="Binneck E."/>
            <person name="de Melo N.F."/>
            <person name="da Silva R.H."/>
            <person name="de Melo A.L.T.M."/>
            <person name="Pandolfi V."/>
            <person name="Bustamante F.O."/>
            <person name="Brasileiro-Vidal A.C."/>
            <person name="Benko-Iseppon A.M."/>
        </authorList>
    </citation>
    <scope>NUCLEOTIDE SEQUENCE [LARGE SCALE GENOMIC DNA]</scope>
    <source>
        <tissue evidence="2">Leaves</tissue>
    </source>
</reference>